<keyword evidence="3" id="KW-1185">Reference proteome</keyword>
<dbReference type="SUPFAM" id="SSF52047">
    <property type="entry name" value="RNI-like"/>
    <property type="match status" value="1"/>
</dbReference>
<dbReference type="PANTHER" id="PTHR38926:SF5">
    <property type="entry name" value="F-BOX AND LEUCINE-RICH REPEAT PROTEIN 6"/>
    <property type="match status" value="1"/>
</dbReference>
<dbReference type="SUPFAM" id="SSF81383">
    <property type="entry name" value="F-box domain"/>
    <property type="match status" value="1"/>
</dbReference>
<dbReference type="InterPro" id="IPR001810">
    <property type="entry name" value="F-box_dom"/>
</dbReference>
<reference evidence="2 3" key="1">
    <citation type="submission" date="2019-12" db="EMBL/GenBank/DDBJ databases">
        <authorList>
            <person name="Floudas D."/>
            <person name="Bentzer J."/>
            <person name="Ahren D."/>
            <person name="Johansson T."/>
            <person name="Persson P."/>
            <person name="Tunlid A."/>
        </authorList>
    </citation>
    <scope>NUCLEOTIDE SEQUENCE [LARGE SCALE GENOMIC DNA]</scope>
    <source>
        <strain evidence="2 3">CBS 102.39</strain>
    </source>
</reference>
<dbReference type="AlphaFoldDB" id="A0A8H4R0S6"/>
<dbReference type="Pfam" id="PF12937">
    <property type="entry name" value="F-box-like"/>
    <property type="match status" value="1"/>
</dbReference>
<comment type="caution">
    <text evidence="2">The sequence shown here is derived from an EMBL/GenBank/DDBJ whole genome shotgun (WGS) entry which is preliminary data.</text>
</comment>
<dbReference type="PANTHER" id="PTHR38926">
    <property type="entry name" value="F-BOX DOMAIN CONTAINING PROTEIN, EXPRESSED"/>
    <property type="match status" value="1"/>
</dbReference>
<dbReference type="Proteomes" id="UP000521872">
    <property type="component" value="Unassembled WGS sequence"/>
</dbReference>
<dbReference type="SMART" id="SM00367">
    <property type="entry name" value="LRR_CC"/>
    <property type="match status" value="1"/>
</dbReference>
<evidence type="ECO:0000259" key="1">
    <source>
        <dbReference type="Pfam" id="PF12937"/>
    </source>
</evidence>
<evidence type="ECO:0000313" key="2">
    <source>
        <dbReference type="EMBL" id="KAF4619777.1"/>
    </source>
</evidence>
<protein>
    <recommendedName>
        <fullName evidence="1">F-box domain-containing protein</fullName>
    </recommendedName>
</protein>
<name>A0A8H4R0S6_9AGAR</name>
<dbReference type="EMBL" id="JAACJL010000016">
    <property type="protein sequence ID" value="KAF4619777.1"/>
    <property type="molecule type" value="Genomic_DNA"/>
</dbReference>
<feature type="domain" description="F-box" evidence="1">
    <location>
        <begin position="64"/>
        <end position="111"/>
    </location>
</feature>
<dbReference type="Gene3D" id="1.20.1280.50">
    <property type="match status" value="1"/>
</dbReference>
<proteinExistence type="predicted"/>
<dbReference type="InterPro" id="IPR036047">
    <property type="entry name" value="F-box-like_dom_sf"/>
</dbReference>
<dbReference type="InterPro" id="IPR032675">
    <property type="entry name" value="LRR_dom_sf"/>
</dbReference>
<dbReference type="InterPro" id="IPR006553">
    <property type="entry name" value="Leu-rich_rpt_Cys-con_subtyp"/>
</dbReference>
<gene>
    <name evidence="2" type="ORF">D9613_005176</name>
</gene>
<dbReference type="Gene3D" id="3.80.10.10">
    <property type="entry name" value="Ribonuclease Inhibitor"/>
    <property type="match status" value="1"/>
</dbReference>
<evidence type="ECO:0000313" key="3">
    <source>
        <dbReference type="Proteomes" id="UP000521872"/>
    </source>
</evidence>
<sequence length="531" mass="60568">MAATLPLDTVEAVLNTIQEHEQALHLLDGQIESLLRSARQLQFLQEQHRLAIRKCKSQITLARRLPPEILASIFEECVNNGWTRTPLVVSHVCSTWREAAHIPTVWSHVYINLEARDPYQRTLLWLQRSQKTLLTIDIEIGQDISQLHNVADLLIAEAARWKTLTIKSRFLDPVNQILARFSNTTAPQLRAINFSVDQEFTLSVDPNNSDHELTNLRSFVEVAPLLRSLSTTRNVLPGSGTVPPTIKDLTLRLPCHYRSNEHPVSMVIRMLSELPLLEQFTIEVPNLHNQRFSLDEGMQTVQTVLLEHLRSMTIMGANNIFGFIPHIRTPVLKELFLRSTVDTVHSTDLGIWVRNFLRESLPPITLLEFRDLEIDHSVYTQLFASLPSLEELRLHDSDILDDVLQQLGGPEALCPSLQRLDLRWCGRVSGLALVQLVKRRLHAQEVSNADDGYGSVTPISEITLINCSFVKEEDLLQLAEMTVCRLMHRGQSDFCSLYGCCANERYRRRLKQRNMFHPPIFTGDAKRGVVF</sequence>
<accession>A0A8H4R0S6</accession>
<dbReference type="OrthoDB" id="3063971at2759"/>
<organism evidence="2 3">
    <name type="scientific">Agrocybe pediades</name>
    <dbReference type="NCBI Taxonomy" id="84607"/>
    <lineage>
        <taxon>Eukaryota</taxon>
        <taxon>Fungi</taxon>
        <taxon>Dikarya</taxon>
        <taxon>Basidiomycota</taxon>
        <taxon>Agaricomycotina</taxon>
        <taxon>Agaricomycetes</taxon>
        <taxon>Agaricomycetidae</taxon>
        <taxon>Agaricales</taxon>
        <taxon>Agaricineae</taxon>
        <taxon>Strophariaceae</taxon>
        <taxon>Agrocybe</taxon>
    </lineage>
</organism>